<gene>
    <name evidence="1" type="ORF">Pan97_04340</name>
</gene>
<proteinExistence type="predicted"/>
<dbReference type="Proteomes" id="UP000318626">
    <property type="component" value="Chromosome"/>
</dbReference>
<name>A0A518C2L8_9BACT</name>
<dbReference type="KEGG" id="bvo:Pan97_04340"/>
<sequence length="32" mass="3889">MSSITLGNQEYARKNPDEDHLRWRRDLSKFKP</sequence>
<organism evidence="1 2">
    <name type="scientific">Bremerella volcania</name>
    <dbReference type="NCBI Taxonomy" id="2527984"/>
    <lineage>
        <taxon>Bacteria</taxon>
        <taxon>Pseudomonadati</taxon>
        <taxon>Planctomycetota</taxon>
        <taxon>Planctomycetia</taxon>
        <taxon>Pirellulales</taxon>
        <taxon>Pirellulaceae</taxon>
        <taxon>Bremerella</taxon>
    </lineage>
</organism>
<keyword evidence="2" id="KW-1185">Reference proteome</keyword>
<protein>
    <submittedName>
        <fullName evidence="1">Uncharacterized protein</fullName>
    </submittedName>
</protein>
<evidence type="ECO:0000313" key="1">
    <source>
        <dbReference type="EMBL" id="QDU73462.1"/>
    </source>
</evidence>
<accession>A0A518C2L8</accession>
<dbReference type="EMBL" id="CP036289">
    <property type="protein sequence ID" value="QDU73462.1"/>
    <property type="molecule type" value="Genomic_DNA"/>
</dbReference>
<reference evidence="2" key="1">
    <citation type="submission" date="2019-02" db="EMBL/GenBank/DDBJ databases">
        <title>Deep-cultivation of Planctomycetes and their phenomic and genomic characterization uncovers novel biology.</title>
        <authorList>
            <person name="Wiegand S."/>
            <person name="Jogler M."/>
            <person name="Boedeker C."/>
            <person name="Pinto D."/>
            <person name="Vollmers J."/>
            <person name="Rivas-Marin E."/>
            <person name="Kohn T."/>
            <person name="Peeters S.H."/>
            <person name="Heuer A."/>
            <person name="Rast P."/>
            <person name="Oberbeckmann S."/>
            <person name="Bunk B."/>
            <person name="Jeske O."/>
            <person name="Meyerdierks A."/>
            <person name="Storesund J.E."/>
            <person name="Kallscheuer N."/>
            <person name="Luecker S."/>
            <person name="Lage O.M."/>
            <person name="Pohl T."/>
            <person name="Merkel B.J."/>
            <person name="Hornburger P."/>
            <person name="Mueller R.-W."/>
            <person name="Bruemmer F."/>
            <person name="Labrenz M."/>
            <person name="Spormann A.M."/>
            <person name="Op den Camp H."/>
            <person name="Overmann J."/>
            <person name="Amann R."/>
            <person name="Jetten M.S.M."/>
            <person name="Mascher T."/>
            <person name="Medema M.H."/>
            <person name="Devos D.P."/>
            <person name="Kaster A.-K."/>
            <person name="Ovreas L."/>
            <person name="Rohde M."/>
            <person name="Galperin M.Y."/>
            <person name="Jogler C."/>
        </authorList>
    </citation>
    <scope>NUCLEOTIDE SEQUENCE [LARGE SCALE GENOMIC DNA]</scope>
    <source>
        <strain evidence="2">Pan97</strain>
    </source>
</reference>
<evidence type="ECO:0000313" key="2">
    <source>
        <dbReference type="Proteomes" id="UP000318626"/>
    </source>
</evidence>
<dbReference type="AlphaFoldDB" id="A0A518C2L8"/>